<sequence length="71" mass="7903">MPERITLLQGWWKHIASRTSGPVEGELRMSLHPSSGQHTLILLILHSPTGDKLEANCAPSQTTMRSQERNA</sequence>
<dbReference type="AlphaFoldDB" id="A0AAE1Q6S6"/>
<organism evidence="1 2">
    <name type="scientific">Petrolisthes manimaculis</name>
    <dbReference type="NCBI Taxonomy" id="1843537"/>
    <lineage>
        <taxon>Eukaryota</taxon>
        <taxon>Metazoa</taxon>
        <taxon>Ecdysozoa</taxon>
        <taxon>Arthropoda</taxon>
        <taxon>Crustacea</taxon>
        <taxon>Multicrustacea</taxon>
        <taxon>Malacostraca</taxon>
        <taxon>Eumalacostraca</taxon>
        <taxon>Eucarida</taxon>
        <taxon>Decapoda</taxon>
        <taxon>Pleocyemata</taxon>
        <taxon>Anomura</taxon>
        <taxon>Galatheoidea</taxon>
        <taxon>Porcellanidae</taxon>
        <taxon>Petrolisthes</taxon>
    </lineage>
</organism>
<dbReference type="EMBL" id="JAWZYT010000628">
    <property type="protein sequence ID" value="KAK4320948.1"/>
    <property type="molecule type" value="Genomic_DNA"/>
</dbReference>
<name>A0AAE1Q6S6_9EUCA</name>
<proteinExistence type="predicted"/>
<dbReference type="Proteomes" id="UP001292094">
    <property type="component" value="Unassembled WGS sequence"/>
</dbReference>
<accession>A0AAE1Q6S6</accession>
<evidence type="ECO:0000313" key="1">
    <source>
        <dbReference type="EMBL" id="KAK4320948.1"/>
    </source>
</evidence>
<evidence type="ECO:0000313" key="2">
    <source>
        <dbReference type="Proteomes" id="UP001292094"/>
    </source>
</evidence>
<reference evidence="1" key="1">
    <citation type="submission" date="2023-11" db="EMBL/GenBank/DDBJ databases">
        <title>Genome assemblies of two species of porcelain crab, Petrolisthes cinctipes and Petrolisthes manimaculis (Anomura: Porcellanidae).</title>
        <authorList>
            <person name="Angst P."/>
        </authorList>
    </citation>
    <scope>NUCLEOTIDE SEQUENCE</scope>
    <source>
        <strain evidence="1">PB745_02</strain>
        <tissue evidence="1">Gill</tissue>
    </source>
</reference>
<keyword evidence="2" id="KW-1185">Reference proteome</keyword>
<gene>
    <name evidence="1" type="ORF">Pmani_008203</name>
</gene>
<protein>
    <submittedName>
        <fullName evidence="1">Uncharacterized protein</fullName>
    </submittedName>
</protein>
<comment type="caution">
    <text evidence="1">The sequence shown here is derived from an EMBL/GenBank/DDBJ whole genome shotgun (WGS) entry which is preliminary data.</text>
</comment>